<evidence type="ECO:0000313" key="3">
    <source>
        <dbReference type="EMBL" id="RPA92052.1"/>
    </source>
</evidence>
<dbReference type="PROSITE" id="PS50800">
    <property type="entry name" value="SAP"/>
    <property type="match status" value="1"/>
</dbReference>
<feature type="domain" description="SAP" evidence="2">
    <location>
        <begin position="3"/>
        <end position="37"/>
    </location>
</feature>
<organism evidence="3 4">
    <name type="scientific">Choiromyces venosus 120613-1</name>
    <dbReference type="NCBI Taxonomy" id="1336337"/>
    <lineage>
        <taxon>Eukaryota</taxon>
        <taxon>Fungi</taxon>
        <taxon>Dikarya</taxon>
        <taxon>Ascomycota</taxon>
        <taxon>Pezizomycotina</taxon>
        <taxon>Pezizomycetes</taxon>
        <taxon>Pezizales</taxon>
        <taxon>Tuberaceae</taxon>
        <taxon>Choiromyces</taxon>
    </lineage>
</organism>
<dbReference type="OrthoDB" id="5420280at2759"/>
<reference evidence="3 4" key="1">
    <citation type="journal article" date="2018" name="Nat. Ecol. Evol.">
        <title>Pezizomycetes genomes reveal the molecular basis of ectomycorrhizal truffle lifestyle.</title>
        <authorList>
            <person name="Murat C."/>
            <person name="Payen T."/>
            <person name="Noel B."/>
            <person name="Kuo A."/>
            <person name="Morin E."/>
            <person name="Chen J."/>
            <person name="Kohler A."/>
            <person name="Krizsan K."/>
            <person name="Balestrini R."/>
            <person name="Da Silva C."/>
            <person name="Montanini B."/>
            <person name="Hainaut M."/>
            <person name="Levati E."/>
            <person name="Barry K.W."/>
            <person name="Belfiori B."/>
            <person name="Cichocki N."/>
            <person name="Clum A."/>
            <person name="Dockter R.B."/>
            <person name="Fauchery L."/>
            <person name="Guy J."/>
            <person name="Iotti M."/>
            <person name="Le Tacon F."/>
            <person name="Lindquist E.A."/>
            <person name="Lipzen A."/>
            <person name="Malagnac F."/>
            <person name="Mello A."/>
            <person name="Molinier V."/>
            <person name="Miyauchi S."/>
            <person name="Poulain J."/>
            <person name="Riccioni C."/>
            <person name="Rubini A."/>
            <person name="Sitrit Y."/>
            <person name="Splivallo R."/>
            <person name="Traeger S."/>
            <person name="Wang M."/>
            <person name="Zifcakova L."/>
            <person name="Wipf D."/>
            <person name="Zambonelli A."/>
            <person name="Paolocci F."/>
            <person name="Nowrousian M."/>
            <person name="Ottonello S."/>
            <person name="Baldrian P."/>
            <person name="Spatafora J.W."/>
            <person name="Henrissat B."/>
            <person name="Nagy L.G."/>
            <person name="Aury J.M."/>
            <person name="Wincker P."/>
            <person name="Grigoriev I.V."/>
            <person name="Bonfante P."/>
            <person name="Martin F.M."/>
        </authorList>
    </citation>
    <scope>NUCLEOTIDE SEQUENCE [LARGE SCALE GENOMIC DNA]</scope>
    <source>
        <strain evidence="3 4">120613-1</strain>
    </source>
</reference>
<name>A0A3N4J110_9PEZI</name>
<accession>A0A3N4J110</accession>
<proteinExistence type="predicted"/>
<gene>
    <name evidence="3" type="ORF">L873DRAFT_246835</name>
</gene>
<dbReference type="EMBL" id="ML120482">
    <property type="protein sequence ID" value="RPA92052.1"/>
    <property type="molecule type" value="Genomic_DNA"/>
</dbReference>
<dbReference type="AlphaFoldDB" id="A0A3N4J110"/>
<keyword evidence="4" id="KW-1185">Reference proteome</keyword>
<dbReference type="InterPro" id="IPR036361">
    <property type="entry name" value="SAP_dom_sf"/>
</dbReference>
<dbReference type="Pfam" id="PF02037">
    <property type="entry name" value="SAP"/>
    <property type="match status" value="1"/>
</dbReference>
<dbReference type="SUPFAM" id="SSF68906">
    <property type="entry name" value="SAP domain"/>
    <property type="match status" value="1"/>
</dbReference>
<evidence type="ECO:0000259" key="2">
    <source>
        <dbReference type="PROSITE" id="PS50800"/>
    </source>
</evidence>
<evidence type="ECO:0000313" key="4">
    <source>
        <dbReference type="Proteomes" id="UP000276215"/>
    </source>
</evidence>
<sequence length="171" mass="18942">MPPKSTKVGDLRKQCKSAGLDATGDKADLVKRLKRHKSRKELLPEDQDDSKCDALSVTKSETSSEEEMQNEAKDALGQVLQEKELGVEKVRGEPFVGNRRGLGFTGLPDRVRALGERQSALEDEVNLLCDDLSTLKLCVPEYSRVQCSQRARLLVGRPICRRPGQGRPLGK</sequence>
<evidence type="ECO:0000256" key="1">
    <source>
        <dbReference type="SAM" id="MobiDB-lite"/>
    </source>
</evidence>
<feature type="region of interest" description="Disordered" evidence="1">
    <location>
        <begin position="36"/>
        <end position="72"/>
    </location>
</feature>
<dbReference type="Gene3D" id="1.10.720.30">
    <property type="entry name" value="SAP domain"/>
    <property type="match status" value="1"/>
</dbReference>
<dbReference type="InterPro" id="IPR003034">
    <property type="entry name" value="SAP_dom"/>
</dbReference>
<dbReference type="Proteomes" id="UP000276215">
    <property type="component" value="Unassembled WGS sequence"/>
</dbReference>
<protein>
    <recommendedName>
        <fullName evidence="2">SAP domain-containing protein</fullName>
    </recommendedName>
</protein>
<dbReference type="SMART" id="SM00513">
    <property type="entry name" value="SAP"/>
    <property type="match status" value="1"/>
</dbReference>